<organism evidence="1 2">
    <name type="scientific">Aminipila terrae</name>
    <dbReference type="NCBI Taxonomy" id="2697030"/>
    <lineage>
        <taxon>Bacteria</taxon>
        <taxon>Bacillati</taxon>
        <taxon>Bacillota</taxon>
        <taxon>Clostridia</taxon>
        <taxon>Peptostreptococcales</taxon>
        <taxon>Anaerovoracaceae</taxon>
        <taxon>Aminipila</taxon>
    </lineage>
</organism>
<name>A0A6P1MHD2_9FIRM</name>
<dbReference type="EMBL" id="CP047591">
    <property type="protein sequence ID" value="QHI73462.1"/>
    <property type="molecule type" value="Genomic_DNA"/>
</dbReference>
<keyword evidence="2" id="KW-1185">Reference proteome</keyword>
<proteinExistence type="predicted"/>
<dbReference type="KEGG" id="amic:Ami3637_14715"/>
<gene>
    <name evidence="1" type="ORF">Ami3637_14715</name>
</gene>
<dbReference type="AlphaFoldDB" id="A0A6P1MHD2"/>
<dbReference type="RefSeq" id="WP_162363227.1">
    <property type="nucleotide sequence ID" value="NZ_CP047591.1"/>
</dbReference>
<reference evidence="1 2" key="1">
    <citation type="submission" date="2020-01" db="EMBL/GenBank/DDBJ databases">
        <title>Genomic analysis of Aminipila sp. CBA3637.</title>
        <authorList>
            <person name="Kim Y.B."/>
            <person name="Roh S.W."/>
        </authorList>
    </citation>
    <scope>NUCLEOTIDE SEQUENCE [LARGE SCALE GENOMIC DNA]</scope>
    <source>
        <strain evidence="1 2">CBA3637</strain>
    </source>
</reference>
<accession>A0A6P1MHD2</accession>
<evidence type="ECO:0000313" key="1">
    <source>
        <dbReference type="EMBL" id="QHI73462.1"/>
    </source>
</evidence>
<sequence length="78" mass="9087">MLKVAAKLSRVVVRLKTTALQNYYPFNDDALGEVKREFLMPGQRIVRFGKMSGKYFATEGNQLQVYLRTQDTWMKLLI</sequence>
<protein>
    <submittedName>
        <fullName evidence="1">Uncharacterized protein</fullName>
    </submittedName>
</protein>
<evidence type="ECO:0000313" key="2">
    <source>
        <dbReference type="Proteomes" id="UP000463883"/>
    </source>
</evidence>
<dbReference type="Proteomes" id="UP000463883">
    <property type="component" value="Chromosome"/>
</dbReference>